<dbReference type="AlphaFoldDB" id="A0A9J6E944"/>
<sequence>MSAFADLFKLPCWPAATADDMSGIRTGSSYFTHNPLTRTFPQGTISQREDSGNTGSRAADTIGVECGAVRACVAEARESAAAYSAAVVGGDSNAELERRREAWGKATAPRFFVSRRGCVRALAVNSGPAGRTQGSPASSLTSGPVQVRAVRARSAGGRAPSLARVSPPPLLTLTARSPW</sequence>
<protein>
    <submittedName>
        <fullName evidence="2">Uncharacterized protein</fullName>
    </submittedName>
</protein>
<keyword evidence="3" id="KW-1185">Reference proteome</keyword>
<gene>
    <name evidence="2" type="ORF">HPB51_012747</name>
</gene>
<comment type="caution">
    <text evidence="2">The sequence shown here is derived from an EMBL/GenBank/DDBJ whole genome shotgun (WGS) entry which is preliminary data.</text>
</comment>
<evidence type="ECO:0000313" key="2">
    <source>
        <dbReference type="EMBL" id="KAH8031059.1"/>
    </source>
</evidence>
<feature type="compositionally biased region" description="Polar residues" evidence="1">
    <location>
        <begin position="132"/>
        <end position="144"/>
    </location>
</feature>
<proteinExistence type="predicted"/>
<organism evidence="2 3">
    <name type="scientific">Rhipicephalus microplus</name>
    <name type="common">Cattle tick</name>
    <name type="synonym">Boophilus microplus</name>
    <dbReference type="NCBI Taxonomy" id="6941"/>
    <lineage>
        <taxon>Eukaryota</taxon>
        <taxon>Metazoa</taxon>
        <taxon>Ecdysozoa</taxon>
        <taxon>Arthropoda</taxon>
        <taxon>Chelicerata</taxon>
        <taxon>Arachnida</taxon>
        <taxon>Acari</taxon>
        <taxon>Parasitiformes</taxon>
        <taxon>Ixodida</taxon>
        <taxon>Ixodoidea</taxon>
        <taxon>Ixodidae</taxon>
        <taxon>Rhipicephalinae</taxon>
        <taxon>Rhipicephalus</taxon>
        <taxon>Boophilus</taxon>
    </lineage>
</organism>
<dbReference type="Proteomes" id="UP000821866">
    <property type="component" value="Chromosome 3"/>
</dbReference>
<reference evidence="2" key="1">
    <citation type="journal article" date="2020" name="Cell">
        <title>Large-Scale Comparative Analyses of Tick Genomes Elucidate Their Genetic Diversity and Vector Capacities.</title>
        <authorList>
            <consortium name="Tick Genome and Microbiome Consortium (TIGMIC)"/>
            <person name="Jia N."/>
            <person name="Wang J."/>
            <person name="Shi W."/>
            <person name="Du L."/>
            <person name="Sun Y."/>
            <person name="Zhan W."/>
            <person name="Jiang J.F."/>
            <person name="Wang Q."/>
            <person name="Zhang B."/>
            <person name="Ji P."/>
            <person name="Bell-Sakyi L."/>
            <person name="Cui X.M."/>
            <person name="Yuan T.T."/>
            <person name="Jiang B.G."/>
            <person name="Yang W.F."/>
            <person name="Lam T.T."/>
            <person name="Chang Q.C."/>
            <person name="Ding S.J."/>
            <person name="Wang X.J."/>
            <person name="Zhu J.G."/>
            <person name="Ruan X.D."/>
            <person name="Zhao L."/>
            <person name="Wei J.T."/>
            <person name="Ye R.Z."/>
            <person name="Que T.C."/>
            <person name="Du C.H."/>
            <person name="Zhou Y.H."/>
            <person name="Cheng J.X."/>
            <person name="Dai P.F."/>
            <person name="Guo W.B."/>
            <person name="Han X.H."/>
            <person name="Huang E.J."/>
            <person name="Li L.F."/>
            <person name="Wei W."/>
            <person name="Gao Y.C."/>
            <person name="Liu J.Z."/>
            <person name="Shao H.Z."/>
            <person name="Wang X."/>
            <person name="Wang C.C."/>
            <person name="Yang T.C."/>
            <person name="Huo Q.B."/>
            <person name="Li W."/>
            <person name="Chen H.Y."/>
            <person name="Chen S.E."/>
            <person name="Zhou L.G."/>
            <person name="Ni X.B."/>
            <person name="Tian J.H."/>
            <person name="Sheng Y."/>
            <person name="Liu T."/>
            <person name="Pan Y.S."/>
            <person name="Xia L.Y."/>
            <person name="Li J."/>
            <person name="Zhao F."/>
            <person name="Cao W.C."/>
        </authorList>
    </citation>
    <scope>NUCLEOTIDE SEQUENCE</scope>
    <source>
        <strain evidence="2">Rmic-2018</strain>
    </source>
</reference>
<reference evidence="2" key="2">
    <citation type="submission" date="2021-09" db="EMBL/GenBank/DDBJ databases">
        <authorList>
            <person name="Jia N."/>
            <person name="Wang J."/>
            <person name="Shi W."/>
            <person name="Du L."/>
            <person name="Sun Y."/>
            <person name="Zhan W."/>
            <person name="Jiang J."/>
            <person name="Wang Q."/>
            <person name="Zhang B."/>
            <person name="Ji P."/>
            <person name="Sakyi L.B."/>
            <person name="Cui X."/>
            <person name="Yuan T."/>
            <person name="Jiang B."/>
            <person name="Yang W."/>
            <person name="Lam T.T.-Y."/>
            <person name="Chang Q."/>
            <person name="Ding S."/>
            <person name="Wang X."/>
            <person name="Zhu J."/>
            <person name="Ruan X."/>
            <person name="Zhao L."/>
            <person name="Wei J."/>
            <person name="Que T."/>
            <person name="Du C."/>
            <person name="Cheng J."/>
            <person name="Dai P."/>
            <person name="Han X."/>
            <person name="Huang E."/>
            <person name="Gao Y."/>
            <person name="Liu J."/>
            <person name="Shao H."/>
            <person name="Ye R."/>
            <person name="Li L."/>
            <person name="Wei W."/>
            <person name="Wang X."/>
            <person name="Wang C."/>
            <person name="Huo Q."/>
            <person name="Li W."/>
            <person name="Guo W."/>
            <person name="Chen H."/>
            <person name="Chen S."/>
            <person name="Zhou L."/>
            <person name="Zhou L."/>
            <person name="Ni X."/>
            <person name="Tian J."/>
            <person name="Zhou Y."/>
            <person name="Sheng Y."/>
            <person name="Liu T."/>
            <person name="Pan Y."/>
            <person name="Xia L."/>
            <person name="Li J."/>
            <person name="Zhao F."/>
            <person name="Cao W."/>
        </authorList>
    </citation>
    <scope>NUCLEOTIDE SEQUENCE</scope>
    <source>
        <strain evidence="2">Rmic-2018</strain>
        <tissue evidence="2">Larvae</tissue>
    </source>
</reference>
<dbReference type="EMBL" id="JABSTU010000005">
    <property type="protein sequence ID" value="KAH8031059.1"/>
    <property type="molecule type" value="Genomic_DNA"/>
</dbReference>
<feature type="region of interest" description="Disordered" evidence="1">
    <location>
        <begin position="126"/>
        <end position="145"/>
    </location>
</feature>
<accession>A0A9J6E944</accession>
<evidence type="ECO:0000313" key="3">
    <source>
        <dbReference type="Proteomes" id="UP000821866"/>
    </source>
</evidence>
<evidence type="ECO:0000256" key="1">
    <source>
        <dbReference type="SAM" id="MobiDB-lite"/>
    </source>
</evidence>
<name>A0A9J6E944_RHIMP</name>